<proteinExistence type="predicted"/>
<dbReference type="AlphaFoldDB" id="A0A2M4D356"/>
<evidence type="ECO:0000256" key="1">
    <source>
        <dbReference type="SAM" id="MobiDB-lite"/>
    </source>
</evidence>
<sequence length="101" mass="11242">MYERIHIYYLFCAIFFFFWPNDGFPLLAATLTDPFSSSAFRFFVPGVRSLTVCILENSSSYSASEPSASSTISTSSSTEDLAETLRSLYSAIRTCVGLDFT</sequence>
<protein>
    <submittedName>
        <fullName evidence="2">Putative secreted protein</fullName>
    </submittedName>
</protein>
<feature type="compositionally biased region" description="Low complexity" evidence="1">
    <location>
        <begin position="59"/>
        <end position="78"/>
    </location>
</feature>
<organism evidence="2">
    <name type="scientific">Anopheles darlingi</name>
    <name type="common">Mosquito</name>
    <dbReference type="NCBI Taxonomy" id="43151"/>
    <lineage>
        <taxon>Eukaryota</taxon>
        <taxon>Metazoa</taxon>
        <taxon>Ecdysozoa</taxon>
        <taxon>Arthropoda</taxon>
        <taxon>Hexapoda</taxon>
        <taxon>Insecta</taxon>
        <taxon>Pterygota</taxon>
        <taxon>Neoptera</taxon>
        <taxon>Endopterygota</taxon>
        <taxon>Diptera</taxon>
        <taxon>Nematocera</taxon>
        <taxon>Culicoidea</taxon>
        <taxon>Culicidae</taxon>
        <taxon>Anophelinae</taxon>
        <taxon>Anopheles</taxon>
    </lineage>
</organism>
<reference evidence="2" key="1">
    <citation type="submission" date="2018-01" db="EMBL/GenBank/DDBJ databases">
        <title>An insight into the sialome of Amazonian anophelines.</title>
        <authorList>
            <person name="Ribeiro J.M."/>
            <person name="Scarpassa V."/>
            <person name="Calvo E."/>
        </authorList>
    </citation>
    <scope>NUCLEOTIDE SEQUENCE</scope>
</reference>
<dbReference type="EMBL" id="GGFL01007822">
    <property type="protein sequence ID" value="MBW72000.1"/>
    <property type="molecule type" value="Transcribed_RNA"/>
</dbReference>
<feature type="region of interest" description="Disordered" evidence="1">
    <location>
        <begin position="59"/>
        <end position="79"/>
    </location>
</feature>
<accession>A0A2M4D356</accession>
<name>A0A2M4D356_ANODA</name>
<evidence type="ECO:0000313" key="2">
    <source>
        <dbReference type="EMBL" id="MBW72000.1"/>
    </source>
</evidence>